<feature type="region of interest" description="Disordered" evidence="1">
    <location>
        <begin position="1"/>
        <end position="42"/>
    </location>
</feature>
<dbReference type="Proteomes" id="UP000288805">
    <property type="component" value="Unassembled WGS sequence"/>
</dbReference>
<sequence length="223" mass="23712">MEIRPSEETPVVTKEVSGLDLLGPHAKESKLKAQKGPTEEDHLEVCGPSLLGPIPSSSGSVMGCAQVDTHKGSVGIGHPINHSTVPAGARAREACREETDGWTDGVLVGASQGSTFPDCNFKEITDEALKEEAARGSDVGGLDMDPLRMIMTDGREVEVLGLPGMVFGTDGKEVEKVVGWDITEERNEGGEQCWQSSCLLDSADASGCRRRALKERSCSCSKE</sequence>
<reference evidence="2 3" key="1">
    <citation type="journal article" date="2018" name="PLoS Genet.">
        <title>Population sequencing reveals clonal diversity and ancestral inbreeding in the grapevine cultivar Chardonnay.</title>
        <authorList>
            <person name="Roach M.J."/>
            <person name="Johnson D.L."/>
            <person name="Bohlmann J."/>
            <person name="van Vuuren H.J."/>
            <person name="Jones S.J."/>
            <person name="Pretorius I.S."/>
            <person name="Schmidt S.A."/>
            <person name="Borneman A.R."/>
        </authorList>
    </citation>
    <scope>NUCLEOTIDE SEQUENCE [LARGE SCALE GENOMIC DNA]</scope>
    <source>
        <strain evidence="3">cv. Chardonnay</strain>
        <tissue evidence="2">Leaf</tissue>
    </source>
</reference>
<accession>A0A438DYB9</accession>
<evidence type="ECO:0000313" key="2">
    <source>
        <dbReference type="EMBL" id="RVW40432.1"/>
    </source>
</evidence>
<evidence type="ECO:0000313" key="3">
    <source>
        <dbReference type="Proteomes" id="UP000288805"/>
    </source>
</evidence>
<protein>
    <submittedName>
        <fullName evidence="2">Uncharacterized protein</fullName>
    </submittedName>
</protein>
<dbReference type="AlphaFoldDB" id="A0A438DYB9"/>
<comment type="caution">
    <text evidence="2">The sequence shown here is derived from an EMBL/GenBank/DDBJ whole genome shotgun (WGS) entry which is preliminary data.</text>
</comment>
<name>A0A438DYB9_VITVI</name>
<feature type="compositionally biased region" description="Basic and acidic residues" evidence="1">
    <location>
        <begin position="25"/>
        <end position="42"/>
    </location>
</feature>
<gene>
    <name evidence="2" type="ORF">CK203_090036</name>
</gene>
<evidence type="ECO:0000256" key="1">
    <source>
        <dbReference type="SAM" id="MobiDB-lite"/>
    </source>
</evidence>
<organism evidence="2 3">
    <name type="scientific">Vitis vinifera</name>
    <name type="common">Grape</name>
    <dbReference type="NCBI Taxonomy" id="29760"/>
    <lineage>
        <taxon>Eukaryota</taxon>
        <taxon>Viridiplantae</taxon>
        <taxon>Streptophyta</taxon>
        <taxon>Embryophyta</taxon>
        <taxon>Tracheophyta</taxon>
        <taxon>Spermatophyta</taxon>
        <taxon>Magnoliopsida</taxon>
        <taxon>eudicotyledons</taxon>
        <taxon>Gunneridae</taxon>
        <taxon>Pentapetalae</taxon>
        <taxon>rosids</taxon>
        <taxon>Vitales</taxon>
        <taxon>Vitaceae</taxon>
        <taxon>Viteae</taxon>
        <taxon>Vitis</taxon>
    </lineage>
</organism>
<proteinExistence type="predicted"/>
<dbReference type="EMBL" id="QGNW01001459">
    <property type="protein sequence ID" value="RVW40432.1"/>
    <property type="molecule type" value="Genomic_DNA"/>
</dbReference>